<sequence length="348" mass="39262">MALLSKFWDQDFDAFRFDADPDRPCIALNWSWPRPAWHVIPIHRLNLAAWDLYVLRTSHTLSDQSALWISVERKTALALGSPEEAENTVFNLKQYSGDHDLTFLLIRSFLEWEKERRFKQVDKVVDALQKAVVGYENMPTGPGTSQPLYANGPRGSDNLIGLYMQLCNLKALLSAWRTQLAGFRGHARKLDAGNAESMESPEDYVESLINKYDMEINKCEMSLQGTSLAFQVITARLSRIDTSVALRDGKQMKAIALLTMIFLPATFVTVSNAAAIVLSCTLTLSKPNQTLMAVPTFDFTAIEAIPPWSLYLVIFLPLTAVVLFAYWVWVQHYGNSHLNRQLESEGLV</sequence>
<dbReference type="AlphaFoldDB" id="A0AAD4F9Q1"/>
<comment type="caution">
    <text evidence="2">The sequence shown here is derived from an EMBL/GenBank/DDBJ whole genome shotgun (WGS) entry which is preliminary data.</text>
</comment>
<keyword evidence="1" id="KW-0472">Membrane</keyword>
<accession>A0AAD4F9Q1</accession>
<feature type="transmembrane region" description="Helical" evidence="1">
    <location>
        <begin position="308"/>
        <end position="330"/>
    </location>
</feature>
<evidence type="ECO:0000313" key="3">
    <source>
        <dbReference type="Proteomes" id="UP001197093"/>
    </source>
</evidence>
<evidence type="ECO:0000256" key="1">
    <source>
        <dbReference type="SAM" id="Phobius"/>
    </source>
</evidence>
<reference evidence="2" key="1">
    <citation type="submission" date="2023-02" db="EMBL/GenBank/DDBJ databases">
        <authorList>
            <person name="Palmer J.M."/>
        </authorList>
    </citation>
    <scope>NUCLEOTIDE SEQUENCE</scope>
    <source>
        <strain evidence="2">FW57</strain>
    </source>
</reference>
<dbReference type="Proteomes" id="UP001197093">
    <property type="component" value="Unassembled WGS sequence"/>
</dbReference>
<keyword evidence="3" id="KW-1185">Reference proteome</keyword>
<proteinExistence type="predicted"/>
<feature type="transmembrane region" description="Helical" evidence="1">
    <location>
        <begin position="255"/>
        <end position="278"/>
    </location>
</feature>
<organism evidence="2 3">
    <name type="scientific">Staphylotrichum longicolle</name>
    <dbReference type="NCBI Taxonomy" id="669026"/>
    <lineage>
        <taxon>Eukaryota</taxon>
        <taxon>Fungi</taxon>
        <taxon>Dikarya</taxon>
        <taxon>Ascomycota</taxon>
        <taxon>Pezizomycotina</taxon>
        <taxon>Sordariomycetes</taxon>
        <taxon>Sordariomycetidae</taxon>
        <taxon>Sordariales</taxon>
        <taxon>Chaetomiaceae</taxon>
        <taxon>Staphylotrichum</taxon>
    </lineage>
</organism>
<keyword evidence="1" id="KW-1133">Transmembrane helix</keyword>
<name>A0AAD4F9Q1_9PEZI</name>
<protein>
    <submittedName>
        <fullName evidence="2">Uncharacterized protein</fullName>
    </submittedName>
</protein>
<keyword evidence="1" id="KW-0812">Transmembrane</keyword>
<dbReference type="EMBL" id="JAHCVI010000001">
    <property type="protein sequence ID" value="KAG7294472.1"/>
    <property type="molecule type" value="Genomic_DNA"/>
</dbReference>
<gene>
    <name evidence="2" type="ORF">NEMBOFW57_004545</name>
</gene>
<evidence type="ECO:0000313" key="2">
    <source>
        <dbReference type="EMBL" id="KAG7294472.1"/>
    </source>
</evidence>